<dbReference type="CDD" id="cd05581">
    <property type="entry name" value="STKc_PDK1"/>
    <property type="match status" value="1"/>
</dbReference>
<dbReference type="FunCoup" id="G0VDC2">
    <property type="interactions" value="424"/>
</dbReference>
<dbReference type="PANTHER" id="PTHR24356:SF163">
    <property type="entry name" value="3-PHOSPHOINOSITIDE-DEPENDENT PROTEIN KINASE 1-RELATED"/>
    <property type="match status" value="1"/>
</dbReference>
<dbReference type="AlphaFoldDB" id="G0VDC2"/>
<dbReference type="OrthoDB" id="347657at2759"/>
<accession>G0VDC2</accession>
<dbReference type="SUPFAM" id="SSF56112">
    <property type="entry name" value="Protein kinase-like (PK-like)"/>
    <property type="match status" value="1"/>
</dbReference>
<dbReference type="FunFam" id="1.10.510.10:FF:000534">
    <property type="entry name" value="Serine/threonine-protein kinase PKH2"/>
    <property type="match status" value="1"/>
</dbReference>
<dbReference type="GO" id="GO:0032511">
    <property type="term" value="P:late endosome to vacuole transport via multivesicular body sorting pathway"/>
    <property type="evidence" value="ECO:0007669"/>
    <property type="project" value="UniProtKB-ARBA"/>
</dbReference>
<evidence type="ECO:0000313" key="13">
    <source>
        <dbReference type="EMBL" id="CCC69484.1"/>
    </source>
</evidence>
<dbReference type="InterPro" id="IPR011009">
    <property type="entry name" value="Kinase-like_dom_sf"/>
</dbReference>
<dbReference type="GO" id="GO:0005524">
    <property type="term" value="F:ATP binding"/>
    <property type="evidence" value="ECO:0007669"/>
    <property type="project" value="UniProtKB-UniRule"/>
</dbReference>
<dbReference type="GO" id="GO:0010606">
    <property type="term" value="P:positive regulation of cytoplasmic mRNA processing body assembly"/>
    <property type="evidence" value="ECO:0007669"/>
    <property type="project" value="UniProtKB-ARBA"/>
</dbReference>
<evidence type="ECO:0000256" key="9">
    <source>
        <dbReference type="ARBA" id="ARBA00048679"/>
    </source>
</evidence>
<comment type="similarity">
    <text evidence="1">Belongs to the protein kinase superfamily. AGC Ser/Thr protein kinase family. PDPK1 subfamily.</text>
</comment>
<dbReference type="EMBL" id="HE576754">
    <property type="protein sequence ID" value="CCC69484.1"/>
    <property type="molecule type" value="Genomic_DNA"/>
</dbReference>
<comment type="catalytic activity">
    <reaction evidence="9">
        <text>L-seryl-[protein] + ATP = O-phospho-L-seryl-[protein] + ADP + H(+)</text>
        <dbReference type="Rhea" id="RHEA:17989"/>
        <dbReference type="Rhea" id="RHEA-COMP:9863"/>
        <dbReference type="Rhea" id="RHEA-COMP:11604"/>
        <dbReference type="ChEBI" id="CHEBI:15378"/>
        <dbReference type="ChEBI" id="CHEBI:29999"/>
        <dbReference type="ChEBI" id="CHEBI:30616"/>
        <dbReference type="ChEBI" id="CHEBI:83421"/>
        <dbReference type="ChEBI" id="CHEBI:456216"/>
        <dbReference type="EC" id="2.7.11.1"/>
    </reaction>
</comment>
<dbReference type="STRING" id="1064592.G0VDC2"/>
<gene>
    <name evidence="13" type="primary">NCAS0C04940</name>
    <name evidence="13" type="ordered locus">NCAS_0C04940</name>
</gene>
<feature type="compositionally biased region" description="Low complexity" evidence="11">
    <location>
        <begin position="89"/>
        <end position="103"/>
    </location>
</feature>
<dbReference type="InterPro" id="IPR000719">
    <property type="entry name" value="Prot_kinase_dom"/>
</dbReference>
<feature type="binding site" evidence="10">
    <location>
        <position position="203"/>
    </location>
    <ligand>
        <name>ATP</name>
        <dbReference type="ChEBI" id="CHEBI:30616"/>
    </ligand>
</feature>
<evidence type="ECO:0000256" key="8">
    <source>
        <dbReference type="ARBA" id="ARBA00047899"/>
    </source>
</evidence>
<feature type="domain" description="Protein kinase" evidence="12">
    <location>
        <begin position="174"/>
        <end position="435"/>
    </location>
</feature>
<dbReference type="InterPro" id="IPR008271">
    <property type="entry name" value="Ser/Thr_kinase_AS"/>
</dbReference>
<feature type="compositionally biased region" description="Polar residues" evidence="11">
    <location>
        <begin position="489"/>
        <end position="512"/>
    </location>
</feature>
<reference evidence="13 14" key="1">
    <citation type="journal article" date="2011" name="Proc. Natl. Acad. Sci. U.S.A.">
        <title>Evolutionary erosion of yeast sex chromosomes by mating-type switching accidents.</title>
        <authorList>
            <person name="Gordon J.L."/>
            <person name="Armisen D."/>
            <person name="Proux-Wera E."/>
            <person name="Oheigeartaigh S.S."/>
            <person name="Byrne K.P."/>
            <person name="Wolfe K.H."/>
        </authorList>
    </citation>
    <scope>NUCLEOTIDE SEQUENCE [LARGE SCALE GENOMIC DNA]</scope>
    <source>
        <strain evidence="14">ATCC 76901 / BCRC 22586 / CBS 4309 / NBRC 1992 / NRRL Y-12630</strain>
    </source>
</reference>
<dbReference type="InParanoid" id="G0VDC2"/>
<evidence type="ECO:0000259" key="12">
    <source>
        <dbReference type="PROSITE" id="PS50011"/>
    </source>
</evidence>
<evidence type="ECO:0000256" key="6">
    <source>
        <dbReference type="ARBA" id="ARBA00022777"/>
    </source>
</evidence>
<dbReference type="PROSITE" id="PS50011">
    <property type="entry name" value="PROTEIN_KINASE_DOM"/>
    <property type="match status" value="1"/>
</dbReference>
<feature type="compositionally biased region" description="Low complexity" evidence="11">
    <location>
        <begin position="991"/>
        <end position="1004"/>
    </location>
</feature>
<protein>
    <recommendedName>
        <fullName evidence="2">non-specific serine/threonine protein kinase</fullName>
        <ecNumber evidence="2">2.7.11.1</ecNumber>
    </recommendedName>
</protein>
<keyword evidence="7 10" id="KW-0067">ATP-binding</keyword>
<dbReference type="Gene3D" id="1.10.510.10">
    <property type="entry name" value="Transferase(Phosphotransferase) domain 1"/>
    <property type="match status" value="1"/>
</dbReference>
<feature type="compositionally biased region" description="Low complexity" evidence="11">
    <location>
        <begin position="642"/>
        <end position="652"/>
    </location>
</feature>
<keyword evidence="6" id="KW-0418">Kinase</keyword>
<feature type="compositionally biased region" description="Polar residues" evidence="11">
    <location>
        <begin position="956"/>
        <end position="968"/>
    </location>
</feature>
<reference key="2">
    <citation type="submission" date="2011-08" db="EMBL/GenBank/DDBJ databases">
        <title>Genome sequence of Naumovozyma castellii.</title>
        <authorList>
            <person name="Gordon J.L."/>
            <person name="Armisen D."/>
            <person name="Proux-Wera E."/>
            <person name="OhEigeartaigh S.S."/>
            <person name="Byrne K.P."/>
            <person name="Wolfe K.H."/>
        </authorList>
    </citation>
    <scope>NUCLEOTIDE SEQUENCE</scope>
    <source>
        <strain>Type strain:CBS 4309</strain>
    </source>
</reference>
<evidence type="ECO:0000313" key="14">
    <source>
        <dbReference type="Proteomes" id="UP000001640"/>
    </source>
</evidence>
<evidence type="ECO:0000256" key="7">
    <source>
        <dbReference type="ARBA" id="ARBA00022840"/>
    </source>
</evidence>
<dbReference type="GeneID" id="96903065"/>
<dbReference type="InterPro" id="IPR050236">
    <property type="entry name" value="Ser_Thr_kinase_AGC"/>
</dbReference>
<evidence type="ECO:0000256" key="4">
    <source>
        <dbReference type="ARBA" id="ARBA00022679"/>
    </source>
</evidence>
<feature type="region of interest" description="Disordered" evidence="11">
    <location>
        <begin position="945"/>
        <end position="1017"/>
    </location>
</feature>
<feature type="region of interest" description="Disordered" evidence="11">
    <location>
        <begin position="480"/>
        <end position="526"/>
    </location>
</feature>
<dbReference type="SMART" id="SM00220">
    <property type="entry name" value="S_TKc"/>
    <property type="match status" value="1"/>
</dbReference>
<feature type="region of interest" description="Disordered" evidence="11">
    <location>
        <begin position="569"/>
        <end position="658"/>
    </location>
</feature>
<keyword evidence="5 10" id="KW-0547">Nucleotide-binding</keyword>
<evidence type="ECO:0000256" key="1">
    <source>
        <dbReference type="ARBA" id="ARBA00010006"/>
    </source>
</evidence>
<feature type="compositionally biased region" description="Low complexity" evidence="11">
    <location>
        <begin position="1077"/>
        <end position="1101"/>
    </location>
</feature>
<dbReference type="InterPro" id="IPR039046">
    <property type="entry name" value="PDPK1"/>
</dbReference>
<name>G0VDC2_NAUCA</name>
<keyword evidence="14" id="KW-1185">Reference proteome</keyword>
<feature type="region of interest" description="Disordered" evidence="11">
    <location>
        <begin position="1"/>
        <end position="50"/>
    </location>
</feature>
<dbReference type="PROSITE" id="PS00108">
    <property type="entry name" value="PROTEIN_KINASE_ST"/>
    <property type="match status" value="1"/>
</dbReference>
<evidence type="ECO:0000256" key="3">
    <source>
        <dbReference type="ARBA" id="ARBA00022527"/>
    </source>
</evidence>
<dbReference type="PROSITE" id="PS00107">
    <property type="entry name" value="PROTEIN_KINASE_ATP"/>
    <property type="match status" value="1"/>
</dbReference>
<dbReference type="Gene3D" id="3.30.200.20">
    <property type="entry name" value="Phosphorylase Kinase, domain 1"/>
    <property type="match status" value="1"/>
</dbReference>
<comment type="catalytic activity">
    <reaction evidence="8">
        <text>L-threonyl-[protein] + ATP = O-phospho-L-threonyl-[protein] + ADP + H(+)</text>
        <dbReference type="Rhea" id="RHEA:46608"/>
        <dbReference type="Rhea" id="RHEA-COMP:11060"/>
        <dbReference type="Rhea" id="RHEA-COMP:11605"/>
        <dbReference type="ChEBI" id="CHEBI:15378"/>
        <dbReference type="ChEBI" id="CHEBI:30013"/>
        <dbReference type="ChEBI" id="CHEBI:30616"/>
        <dbReference type="ChEBI" id="CHEBI:61977"/>
        <dbReference type="ChEBI" id="CHEBI:456216"/>
        <dbReference type="EC" id="2.7.11.1"/>
    </reaction>
</comment>
<dbReference type="InterPro" id="IPR017441">
    <property type="entry name" value="Protein_kinase_ATP_BS"/>
</dbReference>
<dbReference type="GO" id="GO:0000196">
    <property type="term" value="P:cell integrity MAPK cascade"/>
    <property type="evidence" value="ECO:0007669"/>
    <property type="project" value="UniProtKB-ARBA"/>
</dbReference>
<dbReference type="GO" id="GO:0005938">
    <property type="term" value="C:cell cortex"/>
    <property type="evidence" value="ECO:0007669"/>
    <property type="project" value="UniProtKB-ARBA"/>
</dbReference>
<feature type="compositionally biased region" description="Polar residues" evidence="11">
    <location>
        <begin position="1"/>
        <end position="10"/>
    </location>
</feature>
<sequence length="1116" mass="124664">MILTHDSSTRPLLPTDEDNLNTQLERKGRQQSRGRARNQLSPQRSVSNRNVAEMLLGRSTTPVQKALTDTNNFIEMGAKHNNNDDNDDNTNNNTNDNDTNLLDETIDETDDNDDQASLGSQDNTTMNGLSMDASFKKRKDEWAERGAAKIIQESINPETGQKMRHVVKKGIKDFKFGEMLGDGAYSTVMLATSNDSGKKYAVKVLNKEYLIRQKKVKYVNIEKLALQRLNNSRSIIRLFFTFQDEASLYFLLEYAPNGDLLSLMKKFGSLNEECCCYYGAQIIDAIKFMHSKGIIHRDIKPENILLDKDMKVKITDFGTAKILDNKPPGTSYDLLTRSKSFVGTAEYVSPELLNDNYTDARSDIWAFGCIVFQMIAGKPPFKATNEYLTFQKVMKVQYAFTAGFPTVVRDLVKRILIKAPEQRLTIEAIEKHHFFRSKNFQDSSIWNDPAPEIQPYKINAKSMQAVPQLKDIPLPKRIVSSLPKKTIPRPSSATSPLVTRVNTDSSSHSLTPQLKKGPKKVPDERTREILENARKGINQRKKNLKQRAPSGAALAASAALTKNTSLFAHKKSPKSASTTKVNLTSSSGGKSSQNATIHQPRTPNPEQHTESVSSQHTDSINKSRESTPNLNGAKKSPQRTVSASASSPALPIITPPATPKPRADIYQQFLNKTDIQWSFYLESIDEHVMLTDEFTIAVMDNELFEKRLHKFHANLVLPQTLGIQKTTLLSQVVRGGATGFRNDDSINLTPESNFYEHHSFDPDLIADDYMIPTGDISALLTNNFNLAPVEEEQPPKGEQTNAPNMNNENSAFTGKFKKLFQHSRLGTQTETTPQDRCYKRLIILTSFGRCLIFVKRRTVNADTNLLYDLSCEIKLCEIGCEIKEVLPPPSTTSGATTTSNNLIVIHTPYRSFILGSENNDHSLWFNMFSQCIKLGFENKLKHKSKKSEPHFEPDLQNDQCKSSQSANILSPKPPRFLNPIVTKNDVFTDNSPSTPSSKSSPSTPELRKNSFSKTLKNNTNRTSRIFNAFVSSREKTGKKHGVTPVPSSGNLVNGLPNNAAKAIFGLGLSDSSNYSIEKTNTETSSSSKSNISRRTVSSSGSRLLNISEQEFRPNKH</sequence>
<dbReference type="HOGENOM" id="CLU_005768_1_0_1"/>
<keyword evidence="3" id="KW-0723">Serine/threonine-protein kinase</keyword>
<feature type="region of interest" description="Disordered" evidence="11">
    <location>
        <begin position="76"/>
        <end position="129"/>
    </location>
</feature>
<dbReference type="Pfam" id="PF00069">
    <property type="entry name" value="Pkinase"/>
    <property type="match status" value="1"/>
</dbReference>
<feature type="compositionally biased region" description="Acidic residues" evidence="11">
    <location>
        <begin position="104"/>
        <end position="114"/>
    </location>
</feature>
<dbReference type="RefSeq" id="XP_003675848.1">
    <property type="nucleotide sequence ID" value="XM_003675800.1"/>
</dbReference>
<dbReference type="OMA" id="VMKVQYA"/>
<dbReference type="KEGG" id="ncs:NCAS_0C04940"/>
<dbReference type="GO" id="GO:0060211">
    <property type="term" value="P:regulation of nuclear-transcribed mRNA poly(A) tail shortening"/>
    <property type="evidence" value="ECO:0007669"/>
    <property type="project" value="UniProtKB-ARBA"/>
</dbReference>
<dbReference type="FunFam" id="3.30.200.20:FF:000191">
    <property type="entry name" value="3-phosphoinositide-dependent protein kinase 2-like"/>
    <property type="match status" value="1"/>
</dbReference>
<feature type="compositionally biased region" description="Polar residues" evidence="11">
    <location>
        <begin position="115"/>
        <end position="128"/>
    </location>
</feature>
<evidence type="ECO:0000256" key="5">
    <source>
        <dbReference type="ARBA" id="ARBA00022741"/>
    </source>
</evidence>
<keyword evidence="4" id="KW-0808">Transferase</keyword>
<feature type="compositionally biased region" description="Polar residues" evidence="11">
    <location>
        <begin position="574"/>
        <end position="618"/>
    </location>
</feature>
<proteinExistence type="inferred from homology"/>
<evidence type="ECO:0000256" key="10">
    <source>
        <dbReference type="PROSITE-ProRule" id="PRU10141"/>
    </source>
</evidence>
<dbReference type="Proteomes" id="UP000001640">
    <property type="component" value="Chromosome 3"/>
</dbReference>
<evidence type="ECO:0000256" key="11">
    <source>
        <dbReference type="SAM" id="MobiDB-lite"/>
    </source>
</evidence>
<evidence type="ECO:0000256" key="2">
    <source>
        <dbReference type="ARBA" id="ARBA00012513"/>
    </source>
</evidence>
<dbReference type="EC" id="2.7.11.1" evidence="2"/>
<feature type="region of interest" description="Disordered" evidence="11">
    <location>
        <begin position="1077"/>
        <end position="1116"/>
    </location>
</feature>
<organism evidence="13 14">
    <name type="scientific">Naumovozyma castellii</name>
    <name type="common">Yeast</name>
    <name type="synonym">Saccharomyces castellii</name>
    <dbReference type="NCBI Taxonomy" id="27288"/>
    <lineage>
        <taxon>Eukaryota</taxon>
        <taxon>Fungi</taxon>
        <taxon>Dikarya</taxon>
        <taxon>Ascomycota</taxon>
        <taxon>Saccharomycotina</taxon>
        <taxon>Saccharomycetes</taxon>
        <taxon>Saccharomycetales</taxon>
        <taxon>Saccharomycetaceae</taxon>
        <taxon>Naumovozyma</taxon>
    </lineage>
</organism>
<dbReference type="GO" id="GO:0004674">
    <property type="term" value="F:protein serine/threonine kinase activity"/>
    <property type="evidence" value="ECO:0007669"/>
    <property type="project" value="UniProtKB-KW"/>
</dbReference>
<feature type="compositionally biased region" description="Polar residues" evidence="11">
    <location>
        <begin position="38"/>
        <end position="50"/>
    </location>
</feature>
<dbReference type="eggNOG" id="KOG0592">
    <property type="taxonomic scope" value="Eukaryota"/>
</dbReference>
<dbReference type="PANTHER" id="PTHR24356">
    <property type="entry name" value="SERINE/THREONINE-PROTEIN KINASE"/>
    <property type="match status" value="1"/>
</dbReference>